<protein>
    <recommendedName>
        <fullName evidence="3">Fibronectin type-III domain-containing protein</fullName>
    </recommendedName>
</protein>
<evidence type="ECO:0000313" key="2">
    <source>
        <dbReference type="Proteomes" id="UP000784294"/>
    </source>
</evidence>
<evidence type="ECO:0000313" key="1">
    <source>
        <dbReference type="EMBL" id="VEL35228.1"/>
    </source>
</evidence>
<comment type="caution">
    <text evidence="1">The sequence shown here is derived from an EMBL/GenBank/DDBJ whole genome shotgun (WGS) entry which is preliminary data.</text>
</comment>
<accession>A0A3S5AQC2</accession>
<dbReference type="Proteomes" id="UP000784294">
    <property type="component" value="Unassembled WGS sequence"/>
</dbReference>
<reference evidence="1" key="1">
    <citation type="submission" date="2018-11" db="EMBL/GenBank/DDBJ databases">
        <authorList>
            <consortium name="Pathogen Informatics"/>
        </authorList>
    </citation>
    <scope>NUCLEOTIDE SEQUENCE</scope>
</reference>
<evidence type="ECO:0008006" key="3">
    <source>
        <dbReference type="Google" id="ProtNLM"/>
    </source>
</evidence>
<name>A0A3S5AQC2_9PLAT</name>
<proteinExistence type="predicted"/>
<dbReference type="EMBL" id="CAAALY010249345">
    <property type="protein sequence ID" value="VEL35228.1"/>
    <property type="molecule type" value="Genomic_DNA"/>
</dbReference>
<dbReference type="AlphaFoldDB" id="A0A3S5AQC2"/>
<dbReference type="InterPro" id="IPR036116">
    <property type="entry name" value="FN3_sf"/>
</dbReference>
<organism evidence="1 2">
    <name type="scientific">Protopolystoma xenopodis</name>
    <dbReference type="NCBI Taxonomy" id="117903"/>
    <lineage>
        <taxon>Eukaryota</taxon>
        <taxon>Metazoa</taxon>
        <taxon>Spiralia</taxon>
        <taxon>Lophotrochozoa</taxon>
        <taxon>Platyhelminthes</taxon>
        <taxon>Monogenea</taxon>
        <taxon>Polyopisthocotylea</taxon>
        <taxon>Polystomatidea</taxon>
        <taxon>Polystomatidae</taxon>
        <taxon>Protopolystoma</taxon>
    </lineage>
</organism>
<keyword evidence="2" id="KW-1185">Reference proteome</keyword>
<dbReference type="SUPFAM" id="SSF49265">
    <property type="entry name" value="Fibronectin type III"/>
    <property type="match status" value="1"/>
</dbReference>
<gene>
    <name evidence="1" type="ORF">PXEA_LOCUS28668</name>
</gene>
<sequence length="226" mass="25437">MTNTFRLLLGIFEESILDLKNDVLLRTPATPILYTTRRRRSADSKPTESALNRTHLRETHPYDVFNIHRLVTVDNLAYQSTSQLAQAYEMITLQRTRRQLFVGPGVSHPQPSQAEKISPLQSSAVAVTLYRGADLFEFTWGGPITVSLSIFKATNKIQAMKWLYLNKDHFMFLTETIKEVLQLTTDIGVPGPVSDLHKISVGINDVDIKWTPPSQSNGPIISAVPY</sequence>